<gene>
    <name evidence="2" type="ORF">JWYL7_1595</name>
    <name evidence="3" type="ORF">SAMN05661008_00782</name>
</gene>
<dbReference type="Proteomes" id="UP000323392">
    <property type="component" value="Unassembled WGS sequence"/>
</dbReference>
<comment type="caution">
    <text evidence="2">The sequence shown here is derived from an EMBL/GenBank/DDBJ whole genome shotgun (WGS) entry which is preliminary data.</text>
</comment>
<dbReference type="PATRIC" id="fig|1121328.3.peg.1606"/>
<feature type="chain" id="PRO_5039419716" description="Lipoprotein" evidence="1">
    <location>
        <begin position="21"/>
        <end position="307"/>
    </location>
</feature>
<dbReference type="PROSITE" id="PS51257">
    <property type="entry name" value="PROKAR_LIPOPROTEIN"/>
    <property type="match status" value="1"/>
</dbReference>
<evidence type="ECO:0000313" key="3">
    <source>
        <dbReference type="EMBL" id="SHK72135.1"/>
    </source>
</evidence>
<reference evidence="2 4" key="1">
    <citation type="submission" date="2016-02" db="EMBL/GenBank/DDBJ databases">
        <title>Draft genome sequence for Clostridium paradoxum JW-YL-7.</title>
        <authorList>
            <person name="Utturkar S.M."/>
            <person name="Lancaster A."/>
            <person name="Poole F.L."/>
            <person name="Adams M.W."/>
            <person name="Brown S.D."/>
        </authorList>
    </citation>
    <scope>NUCLEOTIDE SEQUENCE [LARGE SCALE GENOMIC DNA]</scope>
    <source>
        <strain evidence="2 4">JW-YL-7</strain>
    </source>
</reference>
<dbReference type="STRING" id="1121328.JWYL7_1595"/>
<protein>
    <recommendedName>
        <fullName evidence="6">Lipoprotein</fullName>
    </recommendedName>
</protein>
<sequence length="307" mass="35220" precursor="true">MKKIAALLLCIVLLSGCQQNNEKKDDSLPKQPEEIQALSNDLLILMGKIDLIPSTNMAISEKKKNDLIAQNKEKEISDLSNDRLSEEDRKKHEEEKIKVSISSFTLENSIIYELLKKENIKRVNDLDKKDLPFTIEQAWLDIKRDVVDIHGSWNEVKAKLDSVSIEDSIIENFENNLASLTKSVDEMKVLDSLVYINNLTKYIADFNIHYKSLVNPHIERMKYSIRKAVLLSHLGRFDEALQTLENVSDDLNKVSQAIQKEDKDAFLKIKYSIEDLKKAVQSQDLKMINIKAPIVIDNLNQVKTIKD</sequence>
<keyword evidence="1" id="KW-0732">Signal</keyword>
<dbReference type="OrthoDB" id="1748532at2"/>
<name>A0A150FU14_CLOPD</name>
<dbReference type="EMBL" id="LSFY01000001">
    <property type="protein sequence ID" value="KXZ40520.1"/>
    <property type="molecule type" value="Genomic_DNA"/>
</dbReference>
<evidence type="ECO:0000313" key="5">
    <source>
        <dbReference type="Proteomes" id="UP000323392"/>
    </source>
</evidence>
<proteinExistence type="predicted"/>
<evidence type="ECO:0000313" key="4">
    <source>
        <dbReference type="Proteomes" id="UP000092605"/>
    </source>
</evidence>
<keyword evidence="5" id="KW-1185">Reference proteome</keyword>
<dbReference type="AlphaFoldDB" id="A0A150FU14"/>
<accession>A0A150FU14</accession>
<organism evidence="2 4">
    <name type="scientific">Alkalithermobacter thermoalcaliphilus JW-YL-7 = DSM 7308</name>
    <dbReference type="NCBI Taxonomy" id="1121328"/>
    <lineage>
        <taxon>Bacteria</taxon>
        <taxon>Bacillati</taxon>
        <taxon>Bacillota</taxon>
        <taxon>Clostridia</taxon>
        <taxon>Peptostreptococcales</taxon>
        <taxon>Tepidibacteraceae</taxon>
        <taxon>Alkalithermobacter</taxon>
    </lineage>
</organism>
<evidence type="ECO:0008006" key="6">
    <source>
        <dbReference type="Google" id="ProtNLM"/>
    </source>
</evidence>
<evidence type="ECO:0000313" key="2">
    <source>
        <dbReference type="EMBL" id="KXZ40520.1"/>
    </source>
</evidence>
<evidence type="ECO:0000256" key="1">
    <source>
        <dbReference type="SAM" id="SignalP"/>
    </source>
</evidence>
<dbReference type="Proteomes" id="UP000092605">
    <property type="component" value="Unassembled WGS sequence"/>
</dbReference>
<feature type="signal peptide" evidence="1">
    <location>
        <begin position="1"/>
        <end position="20"/>
    </location>
</feature>
<reference evidence="3 5" key="2">
    <citation type="submission" date="2016-11" db="EMBL/GenBank/DDBJ databases">
        <authorList>
            <person name="Varghese N."/>
            <person name="Submissions S."/>
        </authorList>
    </citation>
    <scope>NUCLEOTIDE SEQUENCE [LARGE SCALE GENOMIC DNA]</scope>
    <source>
        <strain evidence="3 5">DSM 7308</strain>
    </source>
</reference>
<dbReference type="EMBL" id="FRBG01000004">
    <property type="protein sequence ID" value="SHK72135.1"/>
    <property type="molecule type" value="Genomic_DNA"/>
</dbReference>
<dbReference type="RefSeq" id="WP_066071512.1">
    <property type="nucleotide sequence ID" value="NZ_FRBG01000004.1"/>
</dbReference>